<reference evidence="3" key="2">
    <citation type="submission" date="2020-12" db="EMBL/GenBank/DDBJ databases">
        <title>New Spironucleus salmonicida genome in near-complete chromosomes.</title>
        <authorList>
            <person name="Xu F."/>
            <person name="Kurt Z."/>
            <person name="Jimenez-Gonzalez A."/>
            <person name="Astvaldsson A."/>
            <person name="Andersson J.O."/>
            <person name="Svard S.G."/>
        </authorList>
    </citation>
    <scope>NUCLEOTIDE SEQUENCE</scope>
    <source>
        <strain evidence="3">ATCC 50377</strain>
    </source>
</reference>
<evidence type="ECO:0000256" key="1">
    <source>
        <dbReference type="SAM" id="Coils"/>
    </source>
</evidence>
<keyword evidence="1" id="KW-0175">Coiled coil</keyword>
<dbReference type="InterPro" id="IPR036770">
    <property type="entry name" value="Ankyrin_rpt-contain_sf"/>
</dbReference>
<gene>
    <name evidence="2" type="ORF">SS50377_18572</name>
    <name evidence="3" type="ORF">SS50377_22236</name>
</gene>
<organism evidence="2">
    <name type="scientific">Spironucleus salmonicida</name>
    <dbReference type="NCBI Taxonomy" id="348837"/>
    <lineage>
        <taxon>Eukaryota</taxon>
        <taxon>Metamonada</taxon>
        <taxon>Diplomonadida</taxon>
        <taxon>Hexamitidae</taxon>
        <taxon>Hexamitinae</taxon>
        <taxon>Spironucleus</taxon>
    </lineage>
</organism>
<dbReference type="InterPro" id="IPR002110">
    <property type="entry name" value="Ankyrin_rpt"/>
</dbReference>
<sequence>MQVTAHEIATCKRAIFLDIVSKFESDIKFRFQLTNLFRSYTIQQDILTDAEFKFSFLQIIQDFINGKITEDQYYNSQLRNSQQQAIKNIFDISNLQDKQIFSYVQDNQIFEHVSIIQVYILNSNITLLSHLNEFSVEDQIFSITTNTEFCKQLFKNVEFINDVAFETAFIQENISYFESIQGFNSSVNLRLILEDFDCVSQNIRINFLIQKLQANSQYESEIYNVYDSKEISYDLIQCQQTNQNNVQNDESDNFIDEDLISNHQEEQMHDFIIDTQIINDLVKDDLFQNYGFFIPSQTSFNLLEQNNIKKLGGFNKYQKSITEGDSTQFQLLAKANSGLRNMSVCGIHLAIIFNNLDALKFLIKHEKFSTTNCFYTQIPSGQWVIVPEKATCLHIAVLFQQYHLISYFIEQAVQPAQNIYPLDYAGYIDFQKIWKPGKTEYSSNIKASLQSNNLRTTTKLLQYNLFAKDEISQYCRDILQKEKWNQSQETLLVYGFSNNVVVGDQYDKFIQVTQLYQPKFTKFQQVFGVWIGEVFSTKQNNFVQNVEISIFFDNCIEGTVSEQDLKKYGTLFDKRLTTQTIIMGFTGYHYIEYYNHLQYKNLLNLRSQMKTVVRFKDFDILFEKGLKVSDLGGRLQPEADSQSVIPQLKGQLFDSMNIHFYCLLQQDMKALEDFISGQNQNNELLQQLISKQDGLLPAQIKQYNIYNQQILNRLTNSVFVYFNMKEEDSFNSELIIQETDYIINAYILKQDQFQLPDICQFNVQEIFFDICKYQQLKSVSQKEILLIETRTTNFSQQIYNGFIGIFYAILNTKLDNIKFLLEKQWNKPIQQNIIIYENQKFLFVPEGFQALHFAKLINSPHLQLIESYYKAKQLDYENSFCALSICQDYNFSKKFFEYEQDNIFMVQQILYACVTHNKQKQLEFLLQNSQKQQIIISALTQPFNQILINQVSKDQTKYILDKYIAQKLLNSNFDKKFCQYYSKDSQEQLEQLFFDYINPNKKLTISFDFNTHQQSIWFEQAQNNGNFDYTLVKYKNTSDQRKSNGKNIYYGFSALFYAITKQNSERIFYLYKLEHNFMLQFETFYETLQLERGTTGFKLLVLLNKFEIIEKLYDTQQVNLRKEIESNNFFINYLLENNIYNETIVRLWISCTSEQKLLNLLEQNQQTVLYQKIVEKINGSIAFHRYVVQSNKFNEQQTRDSKFFLLERDQKTLKQTIGEDQFIILLAEEEKKQLEYTQKQHVMRISDTKTKIDYPKHIKQQSDEQTNYYISCATEKITGLERFIGLPDQRFSDPKSKIYNGFTGLFYAIQANNIDNIRILIEKEGKIYLQNDVSYVISQQEVILRAQTQPIQFAVMFNLEKQFPNSVSIPKDSAYYFIFADRFPCTQMDSNQINYCIQNNKNDIISQLYQRNISEQTAISMLQSNLKIQDIYIYIAKFYYSKDVYKALFKKCGQTFINGKDLDEITKSIGNAGSKDFQNCLVKDMLEKNFNRVKEKFRTEKYSVVWRDAIICGKYIPRGSTVMHILPYTSLEIVQFITQKKDYVVDYSDNRFGDSFIDISMQIISNSAFIVLKQYGPQYIEKNFKYALSKIIQFESCQMLDLLIKFVHRLKQKPLDSLDPVFVGFDENSKFQKAALDALYSQKLCNLLRDQPETIEKAIVLQANAGILKWRGEYLILNQFKELGESSQLIIFEGFDCVNNSMIEKWEAVGDLVMGELGDDMDDMFEQDQAEEKQRQEQLRLAETEFEKQKEEEAQKLKAEIRVIEQEKIKQEQAKIRVEQAGSKKVEYCSPKTKKK</sequence>
<keyword evidence="4" id="KW-1185">Reference proteome</keyword>
<dbReference type="SMART" id="SM00248">
    <property type="entry name" value="ANK"/>
    <property type="match status" value="6"/>
</dbReference>
<proteinExistence type="predicted"/>
<evidence type="ECO:0000313" key="3">
    <source>
        <dbReference type="EMBL" id="KAH0574621.1"/>
    </source>
</evidence>
<reference evidence="2 3" key="1">
    <citation type="journal article" date="2014" name="PLoS Genet.">
        <title>The Genome of Spironucleus salmonicida Highlights a Fish Pathogen Adapted to Fluctuating Environments.</title>
        <authorList>
            <person name="Xu F."/>
            <person name="Jerlstrom-Hultqvist J."/>
            <person name="Einarsson E."/>
            <person name="Astvaldsson A."/>
            <person name="Svard S.G."/>
            <person name="Andersson J.O."/>
        </authorList>
    </citation>
    <scope>NUCLEOTIDE SEQUENCE</scope>
    <source>
        <strain evidence="3">ATCC 50377</strain>
    </source>
</reference>
<dbReference type="VEuPathDB" id="GiardiaDB:SS50377_22236"/>
<dbReference type="Proteomes" id="UP000018208">
    <property type="component" value="Unassembled WGS sequence"/>
</dbReference>
<dbReference type="EMBL" id="AUWU02000003">
    <property type="protein sequence ID" value="KAH0574621.1"/>
    <property type="molecule type" value="Genomic_DNA"/>
</dbReference>
<dbReference type="SUPFAM" id="SSF48403">
    <property type="entry name" value="Ankyrin repeat"/>
    <property type="match status" value="1"/>
</dbReference>
<name>V6LCU4_9EUKA</name>
<evidence type="ECO:0000313" key="4">
    <source>
        <dbReference type="Proteomes" id="UP000018208"/>
    </source>
</evidence>
<evidence type="ECO:0000313" key="2">
    <source>
        <dbReference type="EMBL" id="EST42272.1"/>
    </source>
</evidence>
<accession>V6LCU4</accession>
<dbReference type="EMBL" id="KI546166">
    <property type="protein sequence ID" value="EST42272.1"/>
    <property type="molecule type" value="Genomic_DNA"/>
</dbReference>
<evidence type="ECO:0008006" key="5">
    <source>
        <dbReference type="Google" id="ProtNLM"/>
    </source>
</evidence>
<feature type="coiled-coil region" evidence="1">
    <location>
        <begin position="1732"/>
        <end position="1774"/>
    </location>
</feature>
<protein>
    <recommendedName>
        <fullName evidence="5">Ankyrin repeat-containing protein</fullName>
    </recommendedName>
</protein>